<dbReference type="InterPro" id="IPR001100">
    <property type="entry name" value="Pyr_nuc-diS_OxRdtase"/>
</dbReference>
<organism evidence="7 8">
    <name type="scientific">Dictyobacter formicarum</name>
    <dbReference type="NCBI Taxonomy" id="2778368"/>
    <lineage>
        <taxon>Bacteria</taxon>
        <taxon>Bacillati</taxon>
        <taxon>Chloroflexota</taxon>
        <taxon>Ktedonobacteria</taxon>
        <taxon>Ktedonobacterales</taxon>
        <taxon>Dictyobacteraceae</taxon>
        <taxon>Dictyobacter</taxon>
    </lineage>
</organism>
<dbReference type="InterPro" id="IPR016156">
    <property type="entry name" value="FAD/NAD-linked_Rdtase_dimer_sf"/>
</dbReference>
<feature type="domain" description="Pyridine nucleotide-disulphide oxidoreductase dimerisation" evidence="5">
    <location>
        <begin position="351"/>
        <end position="456"/>
    </location>
</feature>
<dbReference type="InterPro" id="IPR023753">
    <property type="entry name" value="FAD/NAD-binding_dom"/>
</dbReference>
<dbReference type="Gene3D" id="3.50.50.60">
    <property type="entry name" value="FAD/NAD(P)-binding domain"/>
    <property type="match status" value="2"/>
</dbReference>
<name>A0ABQ3VRN2_9CHLR</name>
<dbReference type="PANTHER" id="PTHR43014">
    <property type="entry name" value="MERCURIC REDUCTASE"/>
    <property type="match status" value="1"/>
</dbReference>
<evidence type="ECO:0000256" key="1">
    <source>
        <dbReference type="ARBA" id="ARBA00001974"/>
    </source>
</evidence>
<sequence>MTSTNYDVIVIGTSQGGRFLPINFAKAGRKVALIERDQIGGVCVNFGCTPTKTMVASARFAYQARRGAEYGVHTGPISVDLRAVRQRKQGIVEGARNGYESRLTARQGPGLDLLRGQAHFIAPKTLEVSLKDGERREIAAPLIFIDTGDRPEQLTIKGAESVPVLNSTTIMELDTQPEHLLITGGGYIGLEFGQMFRRFGSQVTIIQSRPRLLMNEDEDVSNEITKILREEGITVLTETTPQQIEPLDGGRMRLTVRTPQGEQQLTGSHLLAATGRIPNTEALAPEAAGIRLDKDGYIQVNERLETNVPGIYALGDVKGGPAFTHVSHDDFRIVRTNLLEQGSASTRDRLVPHTIFIDPQLGRVGLTENEARKQGRNIRVAKLPMNAVPRAIETGETRGFMKAIVDAETQQILGCAILGAEGGEIMTIIQVAMMGKLPYTALRDGIFTHPTMAEGLNALFMTLDS</sequence>
<dbReference type="EMBL" id="BNJJ01000025">
    <property type="protein sequence ID" value="GHO88537.1"/>
    <property type="molecule type" value="Genomic_DNA"/>
</dbReference>
<dbReference type="SUPFAM" id="SSF55424">
    <property type="entry name" value="FAD/NAD-linked reductases, dimerisation (C-terminal) domain"/>
    <property type="match status" value="1"/>
</dbReference>
<evidence type="ECO:0000313" key="7">
    <source>
        <dbReference type="EMBL" id="GHO88537.1"/>
    </source>
</evidence>
<keyword evidence="8" id="KW-1185">Reference proteome</keyword>
<dbReference type="Proteomes" id="UP000635565">
    <property type="component" value="Unassembled WGS sequence"/>
</dbReference>
<comment type="cofactor">
    <cofactor evidence="1">
        <name>FAD</name>
        <dbReference type="ChEBI" id="CHEBI:57692"/>
    </cofactor>
</comment>
<dbReference type="PANTHER" id="PTHR43014:SF2">
    <property type="entry name" value="MERCURIC REDUCTASE"/>
    <property type="match status" value="1"/>
</dbReference>
<protein>
    <submittedName>
        <fullName evidence="7">Mercuric reductase</fullName>
    </submittedName>
</protein>
<comment type="similarity">
    <text evidence="2">Belongs to the class-I pyridine nucleotide-disulfide oxidoreductase family.</text>
</comment>
<gene>
    <name evidence="7" type="ORF">KSZ_65430</name>
</gene>
<dbReference type="PIRSF" id="PIRSF000350">
    <property type="entry name" value="Mercury_reductase_MerA"/>
    <property type="match status" value="1"/>
</dbReference>
<dbReference type="SUPFAM" id="SSF51905">
    <property type="entry name" value="FAD/NAD(P)-binding domain"/>
    <property type="match status" value="1"/>
</dbReference>
<dbReference type="PRINTS" id="PR00368">
    <property type="entry name" value="FADPNR"/>
</dbReference>
<evidence type="ECO:0000313" key="8">
    <source>
        <dbReference type="Proteomes" id="UP000635565"/>
    </source>
</evidence>
<dbReference type="RefSeq" id="WP_201366118.1">
    <property type="nucleotide sequence ID" value="NZ_BNJJ01000025.1"/>
</dbReference>
<evidence type="ECO:0000259" key="5">
    <source>
        <dbReference type="Pfam" id="PF02852"/>
    </source>
</evidence>
<evidence type="ECO:0000256" key="3">
    <source>
        <dbReference type="ARBA" id="ARBA00022630"/>
    </source>
</evidence>
<dbReference type="PRINTS" id="PR00411">
    <property type="entry name" value="PNDRDTASEI"/>
</dbReference>
<evidence type="ECO:0000259" key="6">
    <source>
        <dbReference type="Pfam" id="PF07992"/>
    </source>
</evidence>
<comment type="caution">
    <text evidence="7">The sequence shown here is derived from an EMBL/GenBank/DDBJ whole genome shotgun (WGS) entry which is preliminary data.</text>
</comment>
<keyword evidence="4" id="KW-0274">FAD</keyword>
<accession>A0ABQ3VRN2</accession>
<dbReference type="Pfam" id="PF07992">
    <property type="entry name" value="Pyr_redox_2"/>
    <property type="match status" value="1"/>
</dbReference>
<evidence type="ECO:0000256" key="4">
    <source>
        <dbReference type="ARBA" id="ARBA00022827"/>
    </source>
</evidence>
<evidence type="ECO:0000256" key="2">
    <source>
        <dbReference type="ARBA" id="ARBA00007532"/>
    </source>
</evidence>
<dbReference type="Pfam" id="PF02852">
    <property type="entry name" value="Pyr_redox_dim"/>
    <property type="match status" value="1"/>
</dbReference>
<dbReference type="Gene3D" id="3.30.390.30">
    <property type="match status" value="1"/>
</dbReference>
<reference evidence="7 8" key="1">
    <citation type="journal article" date="2021" name="Int. J. Syst. Evol. Microbiol.">
        <title>Reticulibacter mediterranei gen. nov., sp. nov., within the new family Reticulibacteraceae fam. nov., and Ktedonospora formicarum gen. nov., sp. nov., Ktedonobacter robiniae sp. nov., Dictyobacter formicarum sp. nov. and Dictyobacter arantiisoli sp. nov., belonging to the class Ktedonobacteria.</title>
        <authorList>
            <person name="Yabe S."/>
            <person name="Zheng Y."/>
            <person name="Wang C.M."/>
            <person name="Sakai Y."/>
            <person name="Abe K."/>
            <person name="Yokota A."/>
            <person name="Donadio S."/>
            <person name="Cavaletti L."/>
            <person name="Monciardini P."/>
        </authorList>
    </citation>
    <scope>NUCLEOTIDE SEQUENCE [LARGE SCALE GENOMIC DNA]</scope>
    <source>
        <strain evidence="7 8">SOSP1-9</strain>
    </source>
</reference>
<proteinExistence type="inferred from homology"/>
<feature type="domain" description="FAD/NAD(P)-binding" evidence="6">
    <location>
        <begin position="6"/>
        <end position="329"/>
    </location>
</feature>
<keyword evidence="3" id="KW-0285">Flavoprotein</keyword>
<dbReference type="InterPro" id="IPR036188">
    <property type="entry name" value="FAD/NAD-bd_sf"/>
</dbReference>
<dbReference type="InterPro" id="IPR004099">
    <property type="entry name" value="Pyr_nucl-diS_OxRdtase_dimer"/>
</dbReference>